<evidence type="ECO:0000256" key="1">
    <source>
        <dbReference type="SAM" id="MobiDB-lite"/>
    </source>
</evidence>
<keyword evidence="2" id="KW-1133">Transmembrane helix</keyword>
<sequence>MSTSPTHLIPSHQSINPSLLWPASKPDRRTDRQTASFSVARCGYFSPSYFPESASFRRLALPYLTTFASTLLSLFVFFFHSPPRSFARSLLLGPD</sequence>
<feature type="compositionally biased region" description="Polar residues" evidence="1">
    <location>
        <begin position="1"/>
        <end position="17"/>
    </location>
</feature>
<dbReference type="Proteomes" id="UP000434172">
    <property type="component" value="Unassembled WGS sequence"/>
</dbReference>
<gene>
    <name evidence="3" type="ORF">GQ607_006235</name>
</gene>
<comment type="caution">
    <text evidence="3">The sequence shown here is derived from an EMBL/GenBank/DDBJ whole genome shotgun (WGS) entry which is preliminary data.</text>
</comment>
<protein>
    <submittedName>
        <fullName evidence="3">Uncharacterized protein</fullName>
    </submittedName>
</protein>
<name>A0A8H3ZT93_9PEZI</name>
<keyword evidence="2" id="KW-0472">Membrane</keyword>
<evidence type="ECO:0000313" key="3">
    <source>
        <dbReference type="EMBL" id="KAF0326617.1"/>
    </source>
</evidence>
<feature type="transmembrane region" description="Helical" evidence="2">
    <location>
        <begin position="60"/>
        <end position="79"/>
    </location>
</feature>
<evidence type="ECO:0000256" key="2">
    <source>
        <dbReference type="SAM" id="Phobius"/>
    </source>
</evidence>
<reference evidence="3 4" key="1">
    <citation type="submission" date="2019-12" db="EMBL/GenBank/DDBJ databases">
        <title>A genome sequence resource for the geographically widespread anthracnose pathogen Colletotrichum asianum.</title>
        <authorList>
            <person name="Meng Y."/>
        </authorList>
    </citation>
    <scope>NUCLEOTIDE SEQUENCE [LARGE SCALE GENOMIC DNA]</scope>
    <source>
        <strain evidence="3 4">ICMP 18580</strain>
    </source>
</reference>
<evidence type="ECO:0000313" key="4">
    <source>
        <dbReference type="Proteomes" id="UP000434172"/>
    </source>
</evidence>
<dbReference type="EMBL" id="WOWK01000029">
    <property type="protein sequence ID" value="KAF0326617.1"/>
    <property type="molecule type" value="Genomic_DNA"/>
</dbReference>
<keyword evidence="4" id="KW-1185">Reference proteome</keyword>
<accession>A0A8H3ZT93</accession>
<dbReference type="AlphaFoldDB" id="A0A8H3ZT93"/>
<organism evidence="3 4">
    <name type="scientific">Colletotrichum asianum</name>
    <dbReference type="NCBI Taxonomy" id="702518"/>
    <lineage>
        <taxon>Eukaryota</taxon>
        <taxon>Fungi</taxon>
        <taxon>Dikarya</taxon>
        <taxon>Ascomycota</taxon>
        <taxon>Pezizomycotina</taxon>
        <taxon>Sordariomycetes</taxon>
        <taxon>Hypocreomycetidae</taxon>
        <taxon>Glomerellales</taxon>
        <taxon>Glomerellaceae</taxon>
        <taxon>Colletotrichum</taxon>
        <taxon>Colletotrichum gloeosporioides species complex</taxon>
    </lineage>
</organism>
<keyword evidence="2" id="KW-0812">Transmembrane</keyword>
<feature type="region of interest" description="Disordered" evidence="1">
    <location>
        <begin position="1"/>
        <end position="34"/>
    </location>
</feature>
<proteinExistence type="predicted"/>